<reference evidence="2" key="1">
    <citation type="journal article" date="2020" name="Nature">
        <title>Giant virus diversity and host interactions through global metagenomics.</title>
        <authorList>
            <person name="Schulz F."/>
            <person name="Roux S."/>
            <person name="Paez-Espino D."/>
            <person name="Jungbluth S."/>
            <person name="Walsh D.A."/>
            <person name="Denef V.J."/>
            <person name="McMahon K.D."/>
            <person name="Konstantinidis K.T."/>
            <person name="Eloe-Fadrosh E.A."/>
            <person name="Kyrpides N.C."/>
            <person name="Woyke T."/>
        </authorList>
    </citation>
    <scope>NUCLEOTIDE SEQUENCE</scope>
    <source>
        <strain evidence="2">GVMAG-M-3300027708-20</strain>
    </source>
</reference>
<accession>A0A6C0JJU5</accession>
<evidence type="ECO:0000256" key="1">
    <source>
        <dbReference type="SAM" id="MobiDB-lite"/>
    </source>
</evidence>
<feature type="region of interest" description="Disordered" evidence="1">
    <location>
        <begin position="1"/>
        <end position="39"/>
    </location>
</feature>
<dbReference type="EMBL" id="MN740389">
    <property type="protein sequence ID" value="QHU03914.1"/>
    <property type="molecule type" value="Genomic_DNA"/>
</dbReference>
<dbReference type="AlphaFoldDB" id="A0A6C0JJU5"/>
<proteinExistence type="predicted"/>
<evidence type="ECO:0000313" key="2">
    <source>
        <dbReference type="EMBL" id="QHU03914.1"/>
    </source>
</evidence>
<organism evidence="2">
    <name type="scientific">viral metagenome</name>
    <dbReference type="NCBI Taxonomy" id="1070528"/>
    <lineage>
        <taxon>unclassified sequences</taxon>
        <taxon>metagenomes</taxon>
        <taxon>organismal metagenomes</taxon>
    </lineage>
</organism>
<protein>
    <submittedName>
        <fullName evidence="2">Uncharacterized protein</fullName>
    </submittedName>
</protein>
<feature type="region of interest" description="Disordered" evidence="1">
    <location>
        <begin position="51"/>
        <end position="72"/>
    </location>
</feature>
<sequence length="117" mass="12447">MASNPASQGPNPIPPTGNPAPQITASSLPVPGGTPPVGLKNNDVLFVKTLGGKKGSKKMNCGGKSRKGRKLSGPLKDWNVLVTDVFNKGRAKNSKYSFKQALKDASRMKKKNKTMKK</sequence>
<name>A0A6C0JJU5_9ZZZZ</name>